<proteinExistence type="inferred from homology"/>
<dbReference type="SUPFAM" id="SSF52096">
    <property type="entry name" value="ClpP/crotonase"/>
    <property type="match status" value="1"/>
</dbReference>
<dbReference type="InterPro" id="IPR029045">
    <property type="entry name" value="ClpP/crotonase-like_dom_sf"/>
</dbReference>
<comment type="similarity">
    <text evidence="1">Belongs to the enoyl-CoA hydratase/isomerase family.</text>
</comment>
<dbReference type="RefSeq" id="WP_354696202.1">
    <property type="nucleotide sequence ID" value="NZ_JAZHOG010000010.1"/>
</dbReference>
<dbReference type="InterPro" id="IPR001753">
    <property type="entry name" value="Enoyl-CoA_hydra/iso"/>
</dbReference>
<reference evidence="2 3" key="1">
    <citation type="submission" date="2024-02" db="EMBL/GenBank/DDBJ databases">
        <title>A novel Wenzhouxiangellaceae bacterium, isolated from coastal sediments.</title>
        <authorList>
            <person name="Du Z.-J."/>
            <person name="Ye Y.-Q."/>
            <person name="Zhang X.-Y."/>
        </authorList>
    </citation>
    <scope>NUCLEOTIDE SEQUENCE [LARGE SCALE GENOMIC DNA]</scope>
    <source>
        <strain evidence="2 3">CH-27</strain>
    </source>
</reference>
<accession>A0AAW9RKV6</accession>
<evidence type="ECO:0000313" key="3">
    <source>
        <dbReference type="Proteomes" id="UP001359886"/>
    </source>
</evidence>
<dbReference type="PANTHER" id="PTHR11941:SF54">
    <property type="entry name" value="ENOYL-COA HYDRATASE, MITOCHONDRIAL"/>
    <property type="match status" value="1"/>
</dbReference>
<dbReference type="AlphaFoldDB" id="A0AAW9RKV6"/>
<evidence type="ECO:0000256" key="1">
    <source>
        <dbReference type="ARBA" id="ARBA00005254"/>
    </source>
</evidence>
<dbReference type="Proteomes" id="UP001359886">
    <property type="component" value="Unassembled WGS sequence"/>
</dbReference>
<comment type="caution">
    <text evidence="2">The sequence shown here is derived from an EMBL/GenBank/DDBJ whole genome shotgun (WGS) entry which is preliminary data.</text>
</comment>
<dbReference type="Pfam" id="PF00378">
    <property type="entry name" value="ECH_1"/>
    <property type="match status" value="1"/>
</dbReference>
<evidence type="ECO:0000313" key="2">
    <source>
        <dbReference type="EMBL" id="MEJ8568880.1"/>
    </source>
</evidence>
<keyword evidence="3" id="KW-1185">Reference proteome</keyword>
<dbReference type="Gene3D" id="6.10.250.170">
    <property type="match status" value="1"/>
</dbReference>
<dbReference type="PANTHER" id="PTHR11941">
    <property type="entry name" value="ENOYL-COA HYDRATASE-RELATED"/>
    <property type="match status" value="1"/>
</dbReference>
<protein>
    <submittedName>
        <fullName evidence="2">Enoyl-CoA hydratase/isomerase family protein</fullName>
    </submittedName>
</protein>
<dbReference type="EMBL" id="JAZHOG010000010">
    <property type="protein sequence ID" value="MEJ8568880.1"/>
    <property type="molecule type" value="Genomic_DNA"/>
</dbReference>
<dbReference type="CDD" id="cd06558">
    <property type="entry name" value="crotonase-like"/>
    <property type="match status" value="1"/>
</dbReference>
<organism evidence="2 3">
    <name type="scientific">Elongatibacter sediminis</name>
    <dbReference type="NCBI Taxonomy" id="3119006"/>
    <lineage>
        <taxon>Bacteria</taxon>
        <taxon>Pseudomonadati</taxon>
        <taxon>Pseudomonadota</taxon>
        <taxon>Gammaproteobacteria</taxon>
        <taxon>Chromatiales</taxon>
        <taxon>Wenzhouxiangellaceae</taxon>
        <taxon>Elongatibacter</taxon>
    </lineage>
</organism>
<dbReference type="GO" id="GO:0006635">
    <property type="term" value="P:fatty acid beta-oxidation"/>
    <property type="evidence" value="ECO:0007669"/>
    <property type="project" value="TreeGrafter"/>
</dbReference>
<name>A0AAW9RKV6_9GAMM</name>
<dbReference type="GO" id="GO:0003824">
    <property type="term" value="F:catalytic activity"/>
    <property type="evidence" value="ECO:0007669"/>
    <property type="project" value="UniProtKB-ARBA"/>
</dbReference>
<dbReference type="Gene3D" id="3.90.226.10">
    <property type="entry name" value="2-enoyl-CoA Hydratase, Chain A, domain 1"/>
    <property type="match status" value="1"/>
</dbReference>
<sequence length="250" mass="27590">MLQITDHGRVREIRLDRPPVNAMNPELVTLLTDKLAKAGDQADAVVISGRPGLFSAGLDITALLHENREGITRFWGSFLHLLRTIAEMPVPTVFALTGHAPAGGIVISLFGDYRIMASGDFKTGLNEVQVGLVVSSVIKNALVRLVGPHPAENILVPGRLLSPDQALDIGLIDEIESDPEATVDRAIAWCENLLALPRQPMLLTRAMFRRDLIGFFDESNEFSVETFTDIWFSETTQNTLHAMLERLKKK</sequence>
<gene>
    <name evidence="2" type="ORF">V3330_14700</name>
</gene>